<evidence type="ECO:0000313" key="2">
    <source>
        <dbReference type="Proteomes" id="UP000585614"/>
    </source>
</evidence>
<dbReference type="InterPro" id="IPR050462">
    <property type="entry name" value="Retroviral_Gag-Pol_poly"/>
</dbReference>
<proteinExistence type="predicted"/>
<dbReference type="InterPro" id="IPR036946">
    <property type="entry name" value="G_retro_matrix_sf"/>
</dbReference>
<dbReference type="PANTHER" id="PTHR33166">
    <property type="entry name" value="GAG_P30 DOMAIN-CONTAINING PROTEIN"/>
    <property type="match status" value="1"/>
</dbReference>
<dbReference type="AlphaFoldDB" id="A0A7J7W7A4"/>
<name>A0A7J7W7A4_RHIFE</name>
<protein>
    <submittedName>
        <fullName evidence="1">Uncharacterized protein</fullName>
    </submittedName>
</protein>
<reference evidence="1 2" key="1">
    <citation type="journal article" date="2020" name="Nature">
        <title>Six reference-quality genomes reveal evolution of bat adaptations.</title>
        <authorList>
            <person name="Jebb D."/>
            <person name="Huang Z."/>
            <person name="Pippel M."/>
            <person name="Hughes G.M."/>
            <person name="Lavrichenko K."/>
            <person name="Devanna P."/>
            <person name="Winkler S."/>
            <person name="Jermiin L.S."/>
            <person name="Skirmuntt E.C."/>
            <person name="Katzourakis A."/>
            <person name="Burkitt-Gray L."/>
            <person name="Ray D.A."/>
            <person name="Sullivan K.A.M."/>
            <person name="Roscito J.G."/>
            <person name="Kirilenko B.M."/>
            <person name="Davalos L.M."/>
            <person name="Corthals A.P."/>
            <person name="Power M.L."/>
            <person name="Jones G."/>
            <person name="Ransome R.D."/>
            <person name="Dechmann D.K.N."/>
            <person name="Locatelli A.G."/>
            <person name="Puechmaille S.J."/>
            <person name="Fedrigo O."/>
            <person name="Jarvis E.D."/>
            <person name="Hiller M."/>
            <person name="Vernes S.C."/>
            <person name="Myers E.W."/>
            <person name="Teeling E.C."/>
        </authorList>
    </citation>
    <scope>NUCLEOTIDE SEQUENCE [LARGE SCALE GENOMIC DNA]</scope>
    <source>
        <strain evidence="1">MRhiFer1</strain>
        <tissue evidence="1">Lung</tissue>
    </source>
</reference>
<dbReference type="EMBL" id="JACAGC010000011">
    <property type="protein sequence ID" value="KAF6333337.1"/>
    <property type="molecule type" value="Genomic_DNA"/>
</dbReference>
<evidence type="ECO:0000313" key="1">
    <source>
        <dbReference type="EMBL" id="KAF6333337.1"/>
    </source>
</evidence>
<organism evidence="1 2">
    <name type="scientific">Rhinolophus ferrumequinum</name>
    <name type="common">Greater horseshoe bat</name>
    <dbReference type="NCBI Taxonomy" id="59479"/>
    <lineage>
        <taxon>Eukaryota</taxon>
        <taxon>Metazoa</taxon>
        <taxon>Chordata</taxon>
        <taxon>Craniata</taxon>
        <taxon>Vertebrata</taxon>
        <taxon>Euteleostomi</taxon>
        <taxon>Mammalia</taxon>
        <taxon>Eutheria</taxon>
        <taxon>Laurasiatheria</taxon>
        <taxon>Chiroptera</taxon>
        <taxon>Yinpterochiroptera</taxon>
        <taxon>Rhinolophoidea</taxon>
        <taxon>Rhinolophidae</taxon>
        <taxon>Rhinolophinae</taxon>
        <taxon>Rhinolophus</taxon>
    </lineage>
</organism>
<dbReference type="SUPFAM" id="SSF47836">
    <property type="entry name" value="Retroviral matrix proteins"/>
    <property type="match status" value="1"/>
</dbReference>
<sequence>MGNQPSRASTPLDRILKHRDKFDPQTLKKQRLIFFCSEVWPKYSLEDGETWPSEGSSNYNTIMQQDPFCRKEGTRSEVPYVQAFFALRDNPNLCKKCKVDPALLAVISCLSSPNESLFKGTPPKGTPSRSLLLR</sequence>
<accession>A0A7J7W7A4</accession>
<comment type="caution">
    <text evidence="1">The sequence shown here is derived from an EMBL/GenBank/DDBJ whole genome shotgun (WGS) entry which is preliminary data.</text>
</comment>
<dbReference type="Gene3D" id="1.10.150.180">
    <property type="entry name" value="Gamma-retroviral matrix domain"/>
    <property type="match status" value="1"/>
</dbReference>
<dbReference type="InterPro" id="IPR010999">
    <property type="entry name" value="Retrovr_matrix"/>
</dbReference>
<gene>
    <name evidence="1" type="ORF">mRhiFer1_008114</name>
</gene>
<dbReference type="Proteomes" id="UP000585614">
    <property type="component" value="Unassembled WGS sequence"/>
</dbReference>